<dbReference type="PROSITE" id="PS50011">
    <property type="entry name" value="PROTEIN_KINASE_DOM"/>
    <property type="match status" value="1"/>
</dbReference>
<sequence>MPPLQPLDSIPPRAPSDLKRRRETETFPPWPSLPTNFEDLLDFTLPSILQDASKTERTADYSAKHLSPLFAEFSYFDDDVQNDLKLIYEAIIANKKGGVFSPRSHELWNSMGVHSCLRAPSTVTGYTDERFVSRAAEVFNELAASLFTDILTWPSNKRSAAGSIEPSPPKAYTIHSGDPHLKYSQQGDKSSICFERDEYGPRIISGLSVEHKTHKVLMRHLSDLLLDQVFTNVRQTGSRAIIFKLFLQMYCLECQLNDVTPVLRELKNDGMFVDEDDSESYTDLQLRVNYGMIYTGNSCVVAKRAQGVDEAGNPIQGLALSNAHLITGPEADMPFLAFLVAAHVPHSQDFPRSPTPAKWSTLLEDIKRARTNYKKEQIRAVAEREADNRKKDEPDDSGEGARSLGGPSAGGGNRDGSSRSRGPDGGNKEAGPEGGAVETQIHSRYLRLHFDAPGSSREPHILFKVSERGVRRQLVPSPPSSRSPSSVGEHLNLSLNELASADQIIDSAPRLYLTHRLACGHIAQVFCGHLAMPHKPTQKIVFKIYGEDDLNDLLREMSAYARLSHLTITPKLLGVFSSLQGDAWTGTGLLLENTGVQVGSGDSWKDVMLPLTDRRRVYDALTELHTAKVQHADFVPRNVLRRNDGTFSVIDFGNASVDHLCPGTDCGELKQLRDALEI</sequence>
<dbReference type="AlphaFoldDB" id="A0AAD6Y8L0"/>
<evidence type="ECO:0000313" key="4">
    <source>
        <dbReference type="Proteomes" id="UP001219525"/>
    </source>
</evidence>
<protein>
    <recommendedName>
        <fullName evidence="2">Protein kinase domain-containing protein</fullName>
    </recommendedName>
</protein>
<comment type="caution">
    <text evidence="3">The sequence shown here is derived from an EMBL/GenBank/DDBJ whole genome shotgun (WGS) entry which is preliminary data.</text>
</comment>
<dbReference type="Gene3D" id="1.10.510.10">
    <property type="entry name" value="Transferase(Phosphotransferase) domain 1"/>
    <property type="match status" value="1"/>
</dbReference>
<feature type="region of interest" description="Disordered" evidence="1">
    <location>
        <begin position="375"/>
        <end position="435"/>
    </location>
</feature>
<feature type="compositionally biased region" description="Basic and acidic residues" evidence="1">
    <location>
        <begin position="416"/>
        <end position="431"/>
    </location>
</feature>
<dbReference type="GO" id="GO:0005524">
    <property type="term" value="F:ATP binding"/>
    <property type="evidence" value="ECO:0007669"/>
    <property type="project" value="InterPro"/>
</dbReference>
<dbReference type="InterPro" id="IPR000719">
    <property type="entry name" value="Prot_kinase_dom"/>
</dbReference>
<accession>A0AAD6Y8L0</accession>
<feature type="domain" description="Protein kinase" evidence="2">
    <location>
        <begin position="511"/>
        <end position="678"/>
    </location>
</feature>
<dbReference type="GO" id="GO:0004672">
    <property type="term" value="F:protein kinase activity"/>
    <property type="evidence" value="ECO:0007669"/>
    <property type="project" value="InterPro"/>
</dbReference>
<evidence type="ECO:0000259" key="2">
    <source>
        <dbReference type="PROSITE" id="PS50011"/>
    </source>
</evidence>
<reference evidence="3" key="1">
    <citation type="submission" date="2023-03" db="EMBL/GenBank/DDBJ databases">
        <title>Massive genome expansion in bonnet fungi (Mycena s.s.) driven by repeated elements and novel gene families across ecological guilds.</title>
        <authorList>
            <consortium name="Lawrence Berkeley National Laboratory"/>
            <person name="Harder C.B."/>
            <person name="Miyauchi S."/>
            <person name="Viragh M."/>
            <person name="Kuo A."/>
            <person name="Thoen E."/>
            <person name="Andreopoulos B."/>
            <person name="Lu D."/>
            <person name="Skrede I."/>
            <person name="Drula E."/>
            <person name="Henrissat B."/>
            <person name="Morin E."/>
            <person name="Kohler A."/>
            <person name="Barry K."/>
            <person name="LaButti K."/>
            <person name="Morin E."/>
            <person name="Salamov A."/>
            <person name="Lipzen A."/>
            <person name="Mereny Z."/>
            <person name="Hegedus B."/>
            <person name="Baldrian P."/>
            <person name="Stursova M."/>
            <person name="Weitz H."/>
            <person name="Taylor A."/>
            <person name="Grigoriev I.V."/>
            <person name="Nagy L.G."/>
            <person name="Martin F."/>
            <person name="Kauserud H."/>
        </authorList>
    </citation>
    <scope>NUCLEOTIDE SEQUENCE</scope>
    <source>
        <strain evidence="3">9144</strain>
    </source>
</reference>
<keyword evidence="4" id="KW-1185">Reference proteome</keyword>
<name>A0AAD6Y8L0_9AGAR</name>
<feature type="compositionally biased region" description="Basic and acidic residues" evidence="1">
    <location>
        <begin position="16"/>
        <end position="25"/>
    </location>
</feature>
<proteinExistence type="predicted"/>
<organism evidence="3 4">
    <name type="scientific">Mycena pura</name>
    <dbReference type="NCBI Taxonomy" id="153505"/>
    <lineage>
        <taxon>Eukaryota</taxon>
        <taxon>Fungi</taxon>
        <taxon>Dikarya</taxon>
        <taxon>Basidiomycota</taxon>
        <taxon>Agaricomycotina</taxon>
        <taxon>Agaricomycetes</taxon>
        <taxon>Agaricomycetidae</taxon>
        <taxon>Agaricales</taxon>
        <taxon>Marasmiineae</taxon>
        <taxon>Mycenaceae</taxon>
        <taxon>Mycena</taxon>
    </lineage>
</organism>
<evidence type="ECO:0000313" key="3">
    <source>
        <dbReference type="EMBL" id="KAJ7199492.1"/>
    </source>
</evidence>
<gene>
    <name evidence="3" type="ORF">GGX14DRAFT_699854</name>
</gene>
<evidence type="ECO:0000256" key="1">
    <source>
        <dbReference type="SAM" id="MobiDB-lite"/>
    </source>
</evidence>
<dbReference type="SUPFAM" id="SSF56112">
    <property type="entry name" value="Protein kinase-like (PK-like)"/>
    <property type="match status" value="1"/>
</dbReference>
<dbReference type="Proteomes" id="UP001219525">
    <property type="component" value="Unassembled WGS sequence"/>
</dbReference>
<feature type="region of interest" description="Disordered" evidence="1">
    <location>
        <begin position="1"/>
        <end position="33"/>
    </location>
</feature>
<dbReference type="InterPro" id="IPR011009">
    <property type="entry name" value="Kinase-like_dom_sf"/>
</dbReference>
<dbReference type="EMBL" id="JARJCW010000068">
    <property type="protein sequence ID" value="KAJ7199492.1"/>
    <property type="molecule type" value="Genomic_DNA"/>
</dbReference>
<feature type="compositionally biased region" description="Basic and acidic residues" evidence="1">
    <location>
        <begin position="375"/>
        <end position="393"/>
    </location>
</feature>